<reference evidence="1" key="1">
    <citation type="submission" date="2015-11" db="EMBL/GenBank/DDBJ databases">
        <title>De novo transcriptome assembly of four potential Pierce s Disease insect vectors from Arizona vineyards.</title>
        <authorList>
            <person name="Tassone E.E."/>
        </authorList>
    </citation>
    <scope>NUCLEOTIDE SEQUENCE</scope>
</reference>
<gene>
    <name evidence="1" type="ORF">g.24724</name>
</gene>
<dbReference type="AlphaFoldDB" id="A0A1B6FVV7"/>
<protein>
    <submittedName>
        <fullName evidence="1">Uncharacterized protein</fullName>
    </submittedName>
</protein>
<dbReference type="EMBL" id="GECZ01015475">
    <property type="protein sequence ID" value="JAS54294.1"/>
    <property type="molecule type" value="Transcribed_RNA"/>
</dbReference>
<evidence type="ECO:0000313" key="1">
    <source>
        <dbReference type="EMBL" id="JAS54294.1"/>
    </source>
</evidence>
<accession>A0A1B6FVV7</accession>
<sequence>GLIDALEKIQIRFIRVAGCRIGFRYLDVPIPDFRDIFHLLQLVTHRKVFDSVFLMKILNGIMDCPELLREVNLRVPGSTRSCDIFERRHYSTTYHQLSTLPRLLSLGNEVGASINFFSPNVASFRSQVLDLLK</sequence>
<name>A0A1B6FVV7_9HEMI</name>
<feature type="non-terminal residue" evidence="1">
    <location>
        <position position="1"/>
    </location>
</feature>
<proteinExistence type="predicted"/>
<organism evidence="1">
    <name type="scientific">Cuerna arida</name>
    <dbReference type="NCBI Taxonomy" id="1464854"/>
    <lineage>
        <taxon>Eukaryota</taxon>
        <taxon>Metazoa</taxon>
        <taxon>Ecdysozoa</taxon>
        <taxon>Arthropoda</taxon>
        <taxon>Hexapoda</taxon>
        <taxon>Insecta</taxon>
        <taxon>Pterygota</taxon>
        <taxon>Neoptera</taxon>
        <taxon>Paraneoptera</taxon>
        <taxon>Hemiptera</taxon>
        <taxon>Auchenorrhyncha</taxon>
        <taxon>Membracoidea</taxon>
        <taxon>Cicadellidae</taxon>
        <taxon>Cicadellinae</taxon>
        <taxon>Proconiini</taxon>
        <taxon>Cuerna</taxon>
    </lineage>
</organism>